<sequence length="836" mass="94593">MTYTFSCCDDGCGNSVGTIVRFDNVTILIDPGWFSSHIGYEDSIRYWSNLIPEVNIILLSQSSIDCIGAYVMLYHNFLPHFISRIQVYATLPVINLGRVSTFDFYTSKGLLGPYDTNQLDLDDVEKAFEHIESLKYSQLVDLRSKFDGLTLVAYNSGYSPGGCIWCISTYFEKLVYARRWNHTRDAILNGAMLLDSTGKPISTLLRPSAIITTFDKFGSSKPHARRMKVFKDTAKQALSSNGSLLIPVEVGGNFLDLLVSVHDFLYESSKNKLYTQVPVLLVSYSKGRTLTYAKSMLEWLSSSAIKTWESRDNKTPFDLGRRFHVVTSKELKKYAGSKICFVSLVETLVDEVLKYFCQLERTTIMLPSFNGACPTALMSMYRKWEQASKQHNLEEGKPILYSGQLTFKNVKLDPLEGEKLEQYMQKISERRDQRQEMTAELVKEAKMATSMDTFAARSRNGKTGSIDFEDIEEGDFDEEEEEDNLMGMLRDSSVTSAGKPAIETPTDIYVPEGAPPKHQMFPFQPPRVKRDDYGSIVDFNMLIPKEDESGKPKRPSSEESEEEKDPYDLADPRTMSTKRPRKEDSNSRSPKNDDNWDNIEYLDAKNCPAKRTESFAKINVKCSVTFINLESLVDQRSATVIWPALKPKKILLMGPPEVQIESPILTLSKRDIEVVKMPLNKDVVFDTTIKSLEISVDPELDQLLKWQSVSDGYTVAHVIGRLVKEKPPTAKIQQVQKQRQDQQFLHRNKLVLKPLKTTSKYHTSGSLSIGDVRLAELKRVLTAQRHRAEFKGEGTLVVDGQVAVRKISDGETIVDGTPSELFYLVKKSVTDMLAKI</sequence>
<evidence type="ECO:0000256" key="5">
    <source>
        <dbReference type="SAM" id="MobiDB-lite"/>
    </source>
</evidence>
<protein>
    <recommendedName>
        <fullName evidence="4">Cleavage and polyadenylation specificity factor subunit 2</fullName>
    </recommendedName>
    <alternativeName>
        <fullName evidence="4">Cleavage and polyadenylation specificity factor 100 kDa subunit</fullName>
    </alternativeName>
</protein>
<dbReference type="InterPro" id="IPR035639">
    <property type="entry name" value="CPSF2_MBL"/>
</dbReference>
<dbReference type="InterPro" id="IPR027075">
    <property type="entry name" value="CPSF2"/>
</dbReference>
<dbReference type="GO" id="GO:0006397">
    <property type="term" value="P:mRNA processing"/>
    <property type="evidence" value="ECO:0007669"/>
    <property type="project" value="UniProtKB-KW"/>
</dbReference>
<comment type="subcellular location">
    <subcellularLocation>
        <location evidence="1 4">Nucleus</location>
    </subcellularLocation>
</comment>
<dbReference type="EMBL" id="HG316460">
    <property type="protein sequence ID" value="CDF90548.1"/>
    <property type="molecule type" value="Genomic_DNA"/>
</dbReference>
<dbReference type="Pfam" id="PF13299">
    <property type="entry name" value="CPSF100_C"/>
    <property type="match status" value="1"/>
</dbReference>
<dbReference type="Pfam" id="PF16661">
    <property type="entry name" value="Lactamase_B_6"/>
    <property type="match status" value="1"/>
</dbReference>
<evidence type="ECO:0000259" key="6">
    <source>
        <dbReference type="SMART" id="SM01027"/>
    </source>
</evidence>
<dbReference type="GO" id="GO:0003723">
    <property type="term" value="F:RNA binding"/>
    <property type="evidence" value="ECO:0007669"/>
    <property type="project" value="UniProtKB-KW"/>
</dbReference>
<dbReference type="PANTHER" id="PTHR45922">
    <property type="entry name" value="CLEAVAGE AND POLYADENYLATION SPECIFICITY FACTOR SUBUNIT 2"/>
    <property type="match status" value="1"/>
</dbReference>
<feature type="domain" description="Beta-Casp" evidence="6">
    <location>
        <begin position="254"/>
        <end position="377"/>
    </location>
</feature>
<feature type="region of interest" description="Disordered" evidence="5">
    <location>
        <begin position="541"/>
        <end position="598"/>
    </location>
</feature>
<organism evidence="7 8">
    <name type="scientific">Zygosaccharomyces bailii (strain CLIB 213 / ATCC 58445 / CBS 680 / BCRC 21525 / NBRC 1098 / NCYC 1416 / NRRL Y-2227)</name>
    <dbReference type="NCBI Taxonomy" id="1333698"/>
    <lineage>
        <taxon>Eukaryota</taxon>
        <taxon>Fungi</taxon>
        <taxon>Dikarya</taxon>
        <taxon>Ascomycota</taxon>
        <taxon>Saccharomycotina</taxon>
        <taxon>Saccharomycetes</taxon>
        <taxon>Saccharomycetales</taxon>
        <taxon>Saccharomycetaceae</taxon>
        <taxon>Zygosaccharomyces</taxon>
    </lineage>
</organism>
<reference evidence="8" key="1">
    <citation type="journal article" date="2013" name="Genome Announc.">
        <title>Genome sequence of the food spoilage yeast Zygosaccharomyces bailii CLIB 213(T).</title>
        <authorList>
            <person name="Galeote V."/>
            <person name="Bigey F."/>
            <person name="Devillers H."/>
            <person name="Neuveglise C."/>
            <person name="Dequin S."/>
        </authorList>
    </citation>
    <scope>NUCLEOTIDE SEQUENCE [LARGE SCALE GENOMIC DNA]</scope>
    <source>
        <strain evidence="8">CLIB 213 / ATCC 58445 / CBS 680 / CCRC 21525 / NBRC 1098 / NCYC 1416 / NRRL Y-2227</strain>
    </source>
</reference>
<feature type="compositionally biased region" description="Basic and acidic residues" evidence="5">
    <location>
        <begin position="544"/>
        <end position="557"/>
    </location>
</feature>
<dbReference type="GO" id="GO:0005847">
    <property type="term" value="C:mRNA cleavage and polyadenylation specificity factor complex"/>
    <property type="evidence" value="ECO:0007669"/>
    <property type="project" value="InterPro"/>
</dbReference>
<dbReference type="AlphaFoldDB" id="A0A8J2T8W0"/>
<evidence type="ECO:0000313" key="8">
    <source>
        <dbReference type="Proteomes" id="UP000019375"/>
    </source>
</evidence>
<proteinExistence type="inferred from homology"/>
<dbReference type="OrthoDB" id="64353at2759"/>
<name>A0A8J2T8W0_ZYGB2</name>
<dbReference type="SMART" id="SM01027">
    <property type="entry name" value="Beta-Casp"/>
    <property type="match status" value="1"/>
</dbReference>
<dbReference type="InterPro" id="IPR001279">
    <property type="entry name" value="Metallo-B-lactamas"/>
</dbReference>
<dbReference type="Proteomes" id="UP000019375">
    <property type="component" value="Unassembled WGS sequence"/>
</dbReference>
<dbReference type="InterPro" id="IPR025069">
    <property type="entry name" value="Cpsf2_C"/>
</dbReference>
<keyword evidence="8" id="KW-1185">Reference proteome</keyword>
<keyword evidence="2 4" id="KW-0507">mRNA processing</keyword>
<feature type="compositionally biased region" description="Basic and acidic residues" evidence="5">
    <location>
        <begin position="581"/>
        <end position="594"/>
    </location>
</feature>
<keyword evidence="4" id="KW-0694">RNA-binding</keyword>
<keyword evidence="3 4" id="KW-0539">Nucleus</keyword>
<gene>
    <name evidence="7" type="ORF">BN860_03576g</name>
</gene>
<evidence type="ECO:0000256" key="3">
    <source>
        <dbReference type="ARBA" id="ARBA00023242"/>
    </source>
</evidence>
<evidence type="ECO:0000256" key="2">
    <source>
        <dbReference type="ARBA" id="ARBA00022664"/>
    </source>
</evidence>
<dbReference type="Gene3D" id="3.40.50.10890">
    <property type="match status" value="1"/>
</dbReference>
<dbReference type="InterPro" id="IPR036866">
    <property type="entry name" value="RibonucZ/Hydroxyglut_hydro"/>
</dbReference>
<accession>A0A8J2T8W0</accession>
<dbReference type="CDD" id="cd16293">
    <property type="entry name" value="CPSF2-like_MBL-fold"/>
    <property type="match status" value="1"/>
</dbReference>
<evidence type="ECO:0000256" key="1">
    <source>
        <dbReference type="ARBA" id="ARBA00004123"/>
    </source>
</evidence>
<dbReference type="PANTHER" id="PTHR45922:SF1">
    <property type="entry name" value="CLEAVAGE AND POLYADENYLATION SPECIFICITY FACTOR SUBUNIT 2"/>
    <property type="match status" value="1"/>
</dbReference>
<dbReference type="SUPFAM" id="SSF56281">
    <property type="entry name" value="Metallo-hydrolase/oxidoreductase"/>
    <property type="match status" value="1"/>
</dbReference>
<comment type="similarity">
    <text evidence="4">Belongs to the metallo-beta-lactamase superfamily. RNA-metabolizing metallo-beta-lactamase-like family. CPSF2/YSH1 subfamily.</text>
</comment>
<dbReference type="Gene3D" id="3.60.15.10">
    <property type="entry name" value="Ribonuclease Z/Hydroxyacylglutathione hydrolase-like"/>
    <property type="match status" value="2"/>
</dbReference>
<evidence type="ECO:0000256" key="4">
    <source>
        <dbReference type="RuleBase" id="RU365006"/>
    </source>
</evidence>
<evidence type="ECO:0000313" key="7">
    <source>
        <dbReference type="EMBL" id="CDF90548.1"/>
    </source>
</evidence>
<dbReference type="InterPro" id="IPR022712">
    <property type="entry name" value="Beta_Casp"/>
</dbReference>